<evidence type="ECO:0000256" key="5">
    <source>
        <dbReference type="ARBA" id="ARBA00024934"/>
    </source>
</evidence>
<dbReference type="PANTHER" id="PTHR30435">
    <property type="entry name" value="FLAGELLAR PROTEIN"/>
    <property type="match status" value="1"/>
</dbReference>
<keyword evidence="8" id="KW-0282">Flagellum</keyword>
<feature type="domain" description="Flagellar basal body rod protein N-terminal" evidence="7">
    <location>
        <begin position="21"/>
        <end position="36"/>
    </location>
</feature>
<evidence type="ECO:0000313" key="8">
    <source>
        <dbReference type="EMBL" id="HIW84128.1"/>
    </source>
</evidence>
<dbReference type="PANTHER" id="PTHR30435:SF12">
    <property type="entry name" value="FLAGELLAR BASAL BODY ROD PROTEIN FLGB"/>
    <property type="match status" value="1"/>
</dbReference>
<dbReference type="NCBIfam" id="TIGR01396">
    <property type="entry name" value="FlgB"/>
    <property type="match status" value="1"/>
</dbReference>
<keyword evidence="8" id="KW-0969">Cilium</keyword>
<evidence type="ECO:0000313" key="9">
    <source>
        <dbReference type="Proteomes" id="UP000824263"/>
    </source>
</evidence>
<evidence type="ECO:0000259" key="7">
    <source>
        <dbReference type="Pfam" id="PF00460"/>
    </source>
</evidence>
<dbReference type="InterPro" id="IPR019776">
    <property type="entry name" value="Flagellar_basal_body_rod_CS"/>
</dbReference>
<dbReference type="Pfam" id="PF00460">
    <property type="entry name" value="Flg_bb_rod"/>
    <property type="match status" value="1"/>
</dbReference>
<keyword evidence="4 6" id="KW-0975">Bacterial flagellum</keyword>
<comment type="subunit">
    <text evidence="6">The basal body constitutes a major portion of the flagellar organelle and consists of a number of rings mounted on a central rod.</text>
</comment>
<evidence type="ECO:0000256" key="1">
    <source>
        <dbReference type="ARBA" id="ARBA00004117"/>
    </source>
</evidence>
<dbReference type="InterPro" id="IPR006300">
    <property type="entry name" value="FlgB"/>
</dbReference>
<reference evidence="8" key="2">
    <citation type="submission" date="2021-04" db="EMBL/GenBank/DDBJ databases">
        <authorList>
            <person name="Gilroy R."/>
        </authorList>
    </citation>
    <scope>NUCLEOTIDE SEQUENCE</scope>
    <source>
        <strain evidence="8">ChiSxjej1B13-11762</strain>
    </source>
</reference>
<evidence type="ECO:0000256" key="2">
    <source>
        <dbReference type="ARBA" id="ARBA00009677"/>
    </source>
</evidence>
<proteinExistence type="inferred from homology"/>
<gene>
    <name evidence="8" type="primary">flgB</name>
    <name evidence="8" type="ORF">H9873_07395</name>
</gene>
<dbReference type="InterPro" id="IPR001444">
    <property type="entry name" value="Flag_bb_rod_N"/>
</dbReference>
<accession>A0A9D1RBQ7</accession>
<sequence>MYGNSISMASKALDFLWEKESVISNNLANVETPGYKAKYVTFEEEFKSRLEAAAGDGERDNAGDMSAAIAGSTYRIHTSAGETARADGNNVNADVELMELTRTSLQYQYLLRSVNSDITRFNTVITGQ</sequence>
<comment type="similarity">
    <text evidence="2 6">Belongs to the flagella basal body rod proteins family.</text>
</comment>
<comment type="caution">
    <text evidence="8">The sequence shown here is derived from an EMBL/GenBank/DDBJ whole genome shotgun (WGS) entry which is preliminary data.</text>
</comment>
<name>A0A9D1RBQ7_9FIRM</name>
<organism evidence="8 9">
    <name type="scientific">Candidatus Dorea gallistercoris</name>
    <dbReference type="NCBI Taxonomy" id="2838542"/>
    <lineage>
        <taxon>Bacteria</taxon>
        <taxon>Bacillati</taxon>
        <taxon>Bacillota</taxon>
        <taxon>Clostridia</taxon>
        <taxon>Lachnospirales</taxon>
        <taxon>Lachnospiraceae</taxon>
        <taxon>Dorea</taxon>
    </lineage>
</organism>
<evidence type="ECO:0000256" key="3">
    <source>
        <dbReference type="ARBA" id="ARBA00014376"/>
    </source>
</evidence>
<dbReference type="EMBL" id="DXGF01000133">
    <property type="protein sequence ID" value="HIW84128.1"/>
    <property type="molecule type" value="Genomic_DNA"/>
</dbReference>
<dbReference type="Proteomes" id="UP000824263">
    <property type="component" value="Unassembled WGS sequence"/>
</dbReference>
<comment type="function">
    <text evidence="5 6">Structural component of flagellum, the bacterial motility apparatus. Part of the rod structure of flagellar basal body.</text>
</comment>
<dbReference type="PROSITE" id="PS00588">
    <property type="entry name" value="FLAGELLA_BB_ROD"/>
    <property type="match status" value="1"/>
</dbReference>
<reference evidence="8" key="1">
    <citation type="journal article" date="2021" name="PeerJ">
        <title>Extensive microbial diversity within the chicken gut microbiome revealed by metagenomics and culture.</title>
        <authorList>
            <person name="Gilroy R."/>
            <person name="Ravi A."/>
            <person name="Getino M."/>
            <person name="Pursley I."/>
            <person name="Horton D.L."/>
            <person name="Alikhan N.F."/>
            <person name="Baker D."/>
            <person name="Gharbi K."/>
            <person name="Hall N."/>
            <person name="Watson M."/>
            <person name="Adriaenssens E.M."/>
            <person name="Foster-Nyarko E."/>
            <person name="Jarju S."/>
            <person name="Secka A."/>
            <person name="Antonio M."/>
            <person name="Oren A."/>
            <person name="Chaudhuri R.R."/>
            <person name="La Ragione R."/>
            <person name="Hildebrand F."/>
            <person name="Pallen M.J."/>
        </authorList>
    </citation>
    <scope>NUCLEOTIDE SEQUENCE</scope>
    <source>
        <strain evidence="8">ChiSxjej1B13-11762</strain>
    </source>
</reference>
<keyword evidence="8" id="KW-0966">Cell projection</keyword>
<comment type="subcellular location">
    <subcellularLocation>
        <location evidence="1 6">Bacterial flagellum basal body</location>
    </subcellularLocation>
</comment>
<evidence type="ECO:0000256" key="6">
    <source>
        <dbReference type="PIRNR" id="PIRNR002889"/>
    </source>
</evidence>
<protein>
    <recommendedName>
        <fullName evidence="3 6">Flagellar basal body rod protein FlgB</fullName>
    </recommendedName>
</protein>
<evidence type="ECO:0000256" key="4">
    <source>
        <dbReference type="ARBA" id="ARBA00023143"/>
    </source>
</evidence>
<dbReference type="GO" id="GO:0030694">
    <property type="term" value="C:bacterial-type flagellum basal body, rod"/>
    <property type="evidence" value="ECO:0007669"/>
    <property type="project" value="InterPro"/>
</dbReference>
<dbReference type="AlphaFoldDB" id="A0A9D1RBQ7"/>
<dbReference type="GO" id="GO:0071978">
    <property type="term" value="P:bacterial-type flagellum-dependent swarming motility"/>
    <property type="evidence" value="ECO:0007669"/>
    <property type="project" value="TreeGrafter"/>
</dbReference>
<dbReference type="PIRSF" id="PIRSF002889">
    <property type="entry name" value="Rod_FlgB"/>
    <property type="match status" value="1"/>
</dbReference>